<protein>
    <submittedName>
        <fullName evidence="3">XdhC family protein</fullName>
    </submittedName>
</protein>
<evidence type="ECO:0000313" key="4">
    <source>
        <dbReference type="Proteomes" id="UP000237655"/>
    </source>
</evidence>
<dbReference type="Gene3D" id="3.40.50.720">
    <property type="entry name" value="NAD(P)-binding Rossmann-like Domain"/>
    <property type="match status" value="1"/>
</dbReference>
<organism evidence="3 4">
    <name type="scientific">Pukyongiella litopenaei</name>
    <dbReference type="NCBI Taxonomy" id="2605946"/>
    <lineage>
        <taxon>Bacteria</taxon>
        <taxon>Pseudomonadati</taxon>
        <taxon>Pseudomonadota</taxon>
        <taxon>Alphaproteobacteria</taxon>
        <taxon>Rhodobacterales</taxon>
        <taxon>Paracoccaceae</taxon>
        <taxon>Pukyongiella</taxon>
    </lineage>
</organism>
<name>A0A2S0MMZ1_9RHOB</name>
<dbReference type="PANTHER" id="PTHR30388">
    <property type="entry name" value="ALDEHYDE OXIDOREDUCTASE MOLYBDENUM COFACTOR ASSEMBLY PROTEIN"/>
    <property type="match status" value="1"/>
</dbReference>
<dbReference type="Pfam" id="PF02625">
    <property type="entry name" value="XdhC_CoxI"/>
    <property type="match status" value="1"/>
</dbReference>
<dbReference type="Proteomes" id="UP000237655">
    <property type="component" value="Chromosome"/>
</dbReference>
<dbReference type="PANTHER" id="PTHR30388:SF4">
    <property type="entry name" value="MOLYBDENUM COFACTOR INSERTION CHAPERONE PAOD"/>
    <property type="match status" value="1"/>
</dbReference>
<reference evidence="4" key="1">
    <citation type="submission" date="2018-03" db="EMBL/GenBank/DDBJ databases">
        <title>Genomic analysis of the strain SH-1 isolated from shrimp intestine.</title>
        <authorList>
            <person name="Kim Y.-S."/>
            <person name="Kim S.-E."/>
            <person name="Kim K.-H."/>
        </authorList>
    </citation>
    <scope>NUCLEOTIDE SEQUENCE [LARGE SCALE GENOMIC DNA]</scope>
    <source>
        <strain evidence="4">SH-1</strain>
    </source>
</reference>
<dbReference type="InterPro" id="IPR052698">
    <property type="entry name" value="MoCofactor_Util/Proc"/>
</dbReference>
<dbReference type="AlphaFoldDB" id="A0A2S0MMZ1"/>
<feature type="domain" description="XdhC Rossmann" evidence="2">
    <location>
        <begin position="178"/>
        <end position="319"/>
    </location>
</feature>
<dbReference type="RefSeq" id="WP_106471367.1">
    <property type="nucleotide sequence ID" value="NZ_CP027665.1"/>
</dbReference>
<gene>
    <name evidence="3" type="ORF">C6Y53_04600</name>
</gene>
<dbReference type="InterPro" id="IPR027051">
    <property type="entry name" value="XdhC_Rossmann_dom"/>
</dbReference>
<evidence type="ECO:0000313" key="3">
    <source>
        <dbReference type="EMBL" id="AVO37053.1"/>
    </source>
</evidence>
<evidence type="ECO:0000259" key="2">
    <source>
        <dbReference type="Pfam" id="PF13478"/>
    </source>
</evidence>
<dbReference type="InterPro" id="IPR003777">
    <property type="entry name" value="XdhC_CoxI"/>
</dbReference>
<accession>A0A2S0MMZ1</accession>
<evidence type="ECO:0000259" key="1">
    <source>
        <dbReference type="Pfam" id="PF02625"/>
    </source>
</evidence>
<sequence>MTATGYSRFDHAPETALGWHRDGIGAALATVVETWGSAPRRTGAQLAIGGDGCIEGSVSGGCVEGAVIVEALEALDEGDARLLEFGVSDADAFAVGLACGGTIRVLVEPVGHVLPDTMLEELVAARAAREALAYEVNVETGARALRRGAYPDRMRLDRSGFEPDGRTFVAVHNPPLRLIVVGAVHIAQALLPMARIAGYDPVIVDPREAFASETRFPGETILTDWPDEAVAALGLDPRTALVLLTHDPKLDDPALMAALRADVFYIGALGSTRTHAKRVARLEQAGFTGAEIARIHAPVGLDIGAADPSEIAVAILAEMTAVLRGRRP</sequence>
<dbReference type="KEGG" id="thas:C6Y53_04600"/>
<proteinExistence type="predicted"/>
<dbReference type="Pfam" id="PF13478">
    <property type="entry name" value="XdhC_C"/>
    <property type="match status" value="1"/>
</dbReference>
<feature type="domain" description="XdhC- CoxI" evidence="1">
    <location>
        <begin position="19"/>
        <end position="86"/>
    </location>
</feature>
<dbReference type="EMBL" id="CP027665">
    <property type="protein sequence ID" value="AVO37053.1"/>
    <property type="molecule type" value="Genomic_DNA"/>
</dbReference>
<keyword evidence="4" id="KW-1185">Reference proteome</keyword>